<accession>A0A0C3CDG6</accession>
<evidence type="ECO:0000313" key="2">
    <source>
        <dbReference type="EMBL" id="KIM41621.1"/>
    </source>
</evidence>
<sequence length="134" mass="14874">MFKLIRRISYSVIPRSDRPWEEDPTSNAPQIRRKRRLSSTERDAEDEEQAHKKKAREDSATPSVADVEGRFLVPASPVDTQEVKAVTQGVEEVALDGKDNEISSTLFTAPESIPLPDEKSGELDEPTSDATTPP</sequence>
<dbReference type="Proteomes" id="UP000053424">
    <property type="component" value="Unassembled WGS sequence"/>
</dbReference>
<dbReference type="AlphaFoldDB" id="A0A0C3CDG6"/>
<dbReference type="HOGENOM" id="CLU_092894_1_0_1"/>
<dbReference type="OrthoDB" id="3269227at2759"/>
<evidence type="ECO:0000256" key="1">
    <source>
        <dbReference type="SAM" id="MobiDB-lite"/>
    </source>
</evidence>
<evidence type="ECO:0000313" key="3">
    <source>
        <dbReference type="Proteomes" id="UP000053424"/>
    </source>
</evidence>
<feature type="region of interest" description="Disordered" evidence="1">
    <location>
        <begin position="96"/>
        <end position="134"/>
    </location>
</feature>
<proteinExistence type="predicted"/>
<feature type="non-terminal residue" evidence="2">
    <location>
        <position position="1"/>
    </location>
</feature>
<name>A0A0C3CDG6_HEBCY</name>
<organism evidence="2 3">
    <name type="scientific">Hebeloma cylindrosporum</name>
    <dbReference type="NCBI Taxonomy" id="76867"/>
    <lineage>
        <taxon>Eukaryota</taxon>
        <taxon>Fungi</taxon>
        <taxon>Dikarya</taxon>
        <taxon>Basidiomycota</taxon>
        <taxon>Agaricomycotina</taxon>
        <taxon>Agaricomycetes</taxon>
        <taxon>Agaricomycetidae</taxon>
        <taxon>Agaricales</taxon>
        <taxon>Agaricineae</taxon>
        <taxon>Hymenogastraceae</taxon>
        <taxon>Hebeloma</taxon>
    </lineage>
</organism>
<gene>
    <name evidence="2" type="ORF">M413DRAFT_42569</name>
</gene>
<feature type="region of interest" description="Disordered" evidence="1">
    <location>
        <begin position="14"/>
        <end position="79"/>
    </location>
</feature>
<reference evidence="2 3" key="1">
    <citation type="submission" date="2014-04" db="EMBL/GenBank/DDBJ databases">
        <authorList>
            <consortium name="DOE Joint Genome Institute"/>
            <person name="Kuo A."/>
            <person name="Gay G."/>
            <person name="Dore J."/>
            <person name="Kohler A."/>
            <person name="Nagy L.G."/>
            <person name="Floudas D."/>
            <person name="Copeland A."/>
            <person name="Barry K.W."/>
            <person name="Cichocki N."/>
            <person name="Veneault-Fourrey C."/>
            <person name="LaButti K."/>
            <person name="Lindquist E.A."/>
            <person name="Lipzen A."/>
            <person name="Lundell T."/>
            <person name="Morin E."/>
            <person name="Murat C."/>
            <person name="Sun H."/>
            <person name="Tunlid A."/>
            <person name="Henrissat B."/>
            <person name="Grigoriev I.V."/>
            <person name="Hibbett D.S."/>
            <person name="Martin F."/>
            <person name="Nordberg H.P."/>
            <person name="Cantor M.N."/>
            <person name="Hua S.X."/>
        </authorList>
    </citation>
    <scope>NUCLEOTIDE SEQUENCE [LARGE SCALE GENOMIC DNA]</scope>
    <source>
        <strain evidence="3">h7</strain>
    </source>
</reference>
<reference evidence="3" key="2">
    <citation type="submission" date="2015-01" db="EMBL/GenBank/DDBJ databases">
        <title>Evolutionary Origins and Diversification of the Mycorrhizal Mutualists.</title>
        <authorList>
            <consortium name="DOE Joint Genome Institute"/>
            <consortium name="Mycorrhizal Genomics Consortium"/>
            <person name="Kohler A."/>
            <person name="Kuo A."/>
            <person name="Nagy L.G."/>
            <person name="Floudas D."/>
            <person name="Copeland A."/>
            <person name="Barry K.W."/>
            <person name="Cichocki N."/>
            <person name="Veneault-Fourrey C."/>
            <person name="LaButti K."/>
            <person name="Lindquist E.A."/>
            <person name="Lipzen A."/>
            <person name="Lundell T."/>
            <person name="Morin E."/>
            <person name="Murat C."/>
            <person name="Riley R."/>
            <person name="Ohm R."/>
            <person name="Sun H."/>
            <person name="Tunlid A."/>
            <person name="Henrissat B."/>
            <person name="Grigoriev I.V."/>
            <person name="Hibbett D.S."/>
            <person name="Martin F."/>
        </authorList>
    </citation>
    <scope>NUCLEOTIDE SEQUENCE [LARGE SCALE GENOMIC DNA]</scope>
    <source>
        <strain evidence="3">h7</strain>
    </source>
</reference>
<dbReference type="EMBL" id="KN831780">
    <property type="protein sequence ID" value="KIM41621.1"/>
    <property type="molecule type" value="Genomic_DNA"/>
</dbReference>
<dbReference type="STRING" id="686832.A0A0C3CDG6"/>
<keyword evidence="3" id="KW-1185">Reference proteome</keyword>
<protein>
    <submittedName>
        <fullName evidence="2">Uncharacterized protein</fullName>
    </submittedName>
</protein>